<organism evidence="1 2">
    <name type="scientific">Camellia lanceoleosa</name>
    <dbReference type="NCBI Taxonomy" id="1840588"/>
    <lineage>
        <taxon>Eukaryota</taxon>
        <taxon>Viridiplantae</taxon>
        <taxon>Streptophyta</taxon>
        <taxon>Embryophyta</taxon>
        <taxon>Tracheophyta</taxon>
        <taxon>Spermatophyta</taxon>
        <taxon>Magnoliopsida</taxon>
        <taxon>eudicotyledons</taxon>
        <taxon>Gunneridae</taxon>
        <taxon>Pentapetalae</taxon>
        <taxon>asterids</taxon>
        <taxon>Ericales</taxon>
        <taxon>Theaceae</taxon>
        <taxon>Camellia</taxon>
    </lineage>
</organism>
<name>A0ACC0GI76_9ERIC</name>
<evidence type="ECO:0000313" key="2">
    <source>
        <dbReference type="Proteomes" id="UP001060215"/>
    </source>
</evidence>
<keyword evidence="2" id="KW-1185">Reference proteome</keyword>
<protein>
    <submittedName>
        <fullName evidence="1">Phospholipase A I</fullName>
    </submittedName>
</protein>
<dbReference type="Proteomes" id="UP001060215">
    <property type="component" value="Chromosome 8"/>
</dbReference>
<gene>
    <name evidence="1" type="ORF">LOK49_LG09G00943</name>
</gene>
<evidence type="ECO:0000313" key="1">
    <source>
        <dbReference type="EMBL" id="KAI7999781.1"/>
    </source>
</evidence>
<proteinExistence type="predicted"/>
<sequence>MSVVISVDEVILSLVKLEICLEDYIQNNSLAFKSVCERLLQNQHDEKLSKYLKSQQHLQNAKASKAVLNENSPSLGWRRNVLHVEASHNLDSLSCKESLSKEPVEVVCSKINGAIHPSQKHNPEEEDGDKADDMAGASIRTNKGTTSGMKAMDELAVDGSWSNTSVVAETIDYLWKFKRSERVCAFESITSDKSTPEEKSFCLKRCKRAASPVKSAAVG</sequence>
<reference evidence="1 2" key="1">
    <citation type="journal article" date="2022" name="Plant J.">
        <title>Chromosome-level genome of Camellia lanceoleosa provides a valuable resource for understanding genome evolution and self-incompatibility.</title>
        <authorList>
            <person name="Gong W."/>
            <person name="Xiao S."/>
            <person name="Wang L."/>
            <person name="Liao Z."/>
            <person name="Chang Y."/>
            <person name="Mo W."/>
            <person name="Hu G."/>
            <person name="Li W."/>
            <person name="Zhao G."/>
            <person name="Zhu H."/>
            <person name="Hu X."/>
            <person name="Ji K."/>
            <person name="Xiang X."/>
            <person name="Song Q."/>
            <person name="Yuan D."/>
            <person name="Jin S."/>
            <person name="Zhang L."/>
        </authorList>
    </citation>
    <scope>NUCLEOTIDE SEQUENCE [LARGE SCALE GENOMIC DNA]</scope>
    <source>
        <strain evidence="1">SQ_2022a</strain>
    </source>
</reference>
<dbReference type="EMBL" id="CM045765">
    <property type="protein sequence ID" value="KAI7999781.1"/>
    <property type="molecule type" value="Genomic_DNA"/>
</dbReference>
<comment type="caution">
    <text evidence="1">The sequence shown here is derived from an EMBL/GenBank/DDBJ whole genome shotgun (WGS) entry which is preliminary data.</text>
</comment>
<accession>A0ACC0GI76</accession>